<dbReference type="AlphaFoldDB" id="A0A6J8CLQ7"/>
<keyword evidence="3" id="KW-1185">Reference proteome</keyword>
<reference evidence="2 3" key="1">
    <citation type="submission" date="2020-06" db="EMBL/GenBank/DDBJ databases">
        <authorList>
            <person name="Li R."/>
            <person name="Bekaert M."/>
        </authorList>
    </citation>
    <scope>NUCLEOTIDE SEQUENCE [LARGE SCALE GENOMIC DNA]</scope>
    <source>
        <strain evidence="3">wild</strain>
    </source>
</reference>
<accession>A0A6J8CLQ7</accession>
<dbReference type="PANTHER" id="PTHR19303">
    <property type="entry name" value="TRANSPOSON"/>
    <property type="match status" value="1"/>
</dbReference>
<organism evidence="2 3">
    <name type="scientific">Mytilus coruscus</name>
    <name type="common">Sea mussel</name>
    <dbReference type="NCBI Taxonomy" id="42192"/>
    <lineage>
        <taxon>Eukaryota</taxon>
        <taxon>Metazoa</taxon>
        <taxon>Spiralia</taxon>
        <taxon>Lophotrochozoa</taxon>
        <taxon>Mollusca</taxon>
        <taxon>Bivalvia</taxon>
        <taxon>Autobranchia</taxon>
        <taxon>Pteriomorphia</taxon>
        <taxon>Mytilida</taxon>
        <taxon>Mytiloidea</taxon>
        <taxon>Mytilidae</taxon>
        <taxon>Mytilinae</taxon>
        <taxon>Mytilus</taxon>
    </lineage>
</organism>
<dbReference type="GO" id="GO:0005634">
    <property type="term" value="C:nucleus"/>
    <property type="evidence" value="ECO:0007669"/>
    <property type="project" value="TreeGrafter"/>
</dbReference>
<dbReference type="OrthoDB" id="10064161at2759"/>
<gene>
    <name evidence="2" type="ORF">MCOR_30411</name>
</gene>
<dbReference type="PANTHER" id="PTHR19303:SF73">
    <property type="entry name" value="PROTEIN PDC2"/>
    <property type="match status" value="1"/>
</dbReference>
<dbReference type="EMBL" id="CACVKT020005566">
    <property type="protein sequence ID" value="CAC5395780.1"/>
    <property type="molecule type" value="Genomic_DNA"/>
</dbReference>
<dbReference type="Pfam" id="PF03184">
    <property type="entry name" value="DDE_1"/>
    <property type="match status" value="1"/>
</dbReference>
<sequence length="166" mass="18899">MKSKKRKILLFLDNAISVTQSNVTINFFPPNTTSKLQPLDLGIIRAFKARYRKHMLKHVITKIDNFTDNTSLTKEINVLDAVYWIDKSWSDTKESTIASCFRNAGFPIVNPDENIDSDNEEDPDDDIPLSELMGMVRQCSGHDDITFDEMLAIEAAMPTETGKKLW</sequence>
<dbReference type="InterPro" id="IPR050863">
    <property type="entry name" value="CenT-Element_Derived"/>
</dbReference>
<protein>
    <recommendedName>
        <fullName evidence="1">DDE-1 domain-containing protein</fullName>
    </recommendedName>
</protein>
<dbReference type="InterPro" id="IPR004875">
    <property type="entry name" value="DDE_SF_endonuclease_dom"/>
</dbReference>
<evidence type="ECO:0000259" key="1">
    <source>
        <dbReference type="Pfam" id="PF03184"/>
    </source>
</evidence>
<evidence type="ECO:0000313" key="2">
    <source>
        <dbReference type="EMBL" id="CAC5395780.1"/>
    </source>
</evidence>
<dbReference type="GO" id="GO:0003677">
    <property type="term" value="F:DNA binding"/>
    <property type="evidence" value="ECO:0007669"/>
    <property type="project" value="TreeGrafter"/>
</dbReference>
<name>A0A6J8CLQ7_MYTCO</name>
<dbReference type="Proteomes" id="UP000507470">
    <property type="component" value="Unassembled WGS sequence"/>
</dbReference>
<evidence type="ECO:0000313" key="3">
    <source>
        <dbReference type="Proteomes" id="UP000507470"/>
    </source>
</evidence>
<feature type="domain" description="DDE-1" evidence="1">
    <location>
        <begin position="3"/>
        <end position="101"/>
    </location>
</feature>
<proteinExistence type="predicted"/>